<reference evidence="2" key="1">
    <citation type="submission" date="2023-03" db="EMBL/GenBank/DDBJ databases">
        <title>Massive genome expansion in bonnet fungi (Mycena s.s.) driven by repeated elements and novel gene families across ecological guilds.</title>
        <authorList>
            <consortium name="Lawrence Berkeley National Laboratory"/>
            <person name="Harder C.B."/>
            <person name="Miyauchi S."/>
            <person name="Viragh M."/>
            <person name="Kuo A."/>
            <person name="Thoen E."/>
            <person name="Andreopoulos B."/>
            <person name="Lu D."/>
            <person name="Skrede I."/>
            <person name="Drula E."/>
            <person name="Henrissat B."/>
            <person name="Morin E."/>
            <person name="Kohler A."/>
            <person name="Barry K."/>
            <person name="LaButti K."/>
            <person name="Morin E."/>
            <person name="Salamov A."/>
            <person name="Lipzen A."/>
            <person name="Mereny Z."/>
            <person name="Hegedus B."/>
            <person name="Baldrian P."/>
            <person name="Stursova M."/>
            <person name="Weitz H."/>
            <person name="Taylor A."/>
            <person name="Grigoriev I.V."/>
            <person name="Nagy L.G."/>
            <person name="Martin F."/>
            <person name="Kauserud H."/>
        </authorList>
    </citation>
    <scope>NUCLEOTIDE SEQUENCE</scope>
    <source>
        <strain evidence="2">9144</strain>
    </source>
</reference>
<dbReference type="EMBL" id="JARJCW010000016">
    <property type="protein sequence ID" value="KAJ7216098.1"/>
    <property type="molecule type" value="Genomic_DNA"/>
</dbReference>
<sequence>MTFGGVQEFTRKPSTAFTDDDGNFAGIVHLERGVTYALFQGAGHTYVPAVGGRQAGKRHTPSARPARARATSDIIVWEPHGRDTKMETQEPGVFKQLPESTNDMDPSYLGRGIADVLDFYKGDKKAQLIIASSTPMETFDK</sequence>
<feature type="region of interest" description="Disordered" evidence="1">
    <location>
        <begin position="50"/>
        <end position="69"/>
    </location>
</feature>
<feature type="compositionally biased region" description="Basic and acidic residues" evidence="1">
    <location>
        <begin position="79"/>
        <end position="88"/>
    </location>
</feature>
<gene>
    <name evidence="2" type="ORF">GGX14DRAFT_607325</name>
</gene>
<dbReference type="Gene3D" id="3.40.50.1820">
    <property type="entry name" value="alpha/beta hydrolase"/>
    <property type="match status" value="1"/>
</dbReference>
<evidence type="ECO:0000313" key="3">
    <source>
        <dbReference type="Proteomes" id="UP001219525"/>
    </source>
</evidence>
<dbReference type="AlphaFoldDB" id="A0AAD6VPE5"/>
<evidence type="ECO:0000256" key="1">
    <source>
        <dbReference type="SAM" id="MobiDB-lite"/>
    </source>
</evidence>
<evidence type="ECO:0000313" key="2">
    <source>
        <dbReference type="EMBL" id="KAJ7216098.1"/>
    </source>
</evidence>
<name>A0AAD6VPE5_9AGAR</name>
<dbReference type="Proteomes" id="UP001219525">
    <property type="component" value="Unassembled WGS sequence"/>
</dbReference>
<comment type="caution">
    <text evidence="2">The sequence shown here is derived from an EMBL/GenBank/DDBJ whole genome shotgun (WGS) entry which is preliminary data.</text>
</comment>
<accession>A0AAD6VPE5</accession>
<dbReference type="InterPro" id="IPR029058">
    <property type="entry name" value="AB_hydrolase_fold"/>
</dbReference>
<protein>
    <submittedName>
        <fullName evidence="2">Uncharacterized protein</fullName>
    </submittedName>
</protein>
<organism evidence="2 3">
    <name type="scientific">Mycena pura</name>
    <dbReference type="NCBI Taxonomy" id="153505"/>
    <lineage>
        <taxon>Eukaryota</taxon>
        <taxon>Fungi</taxon>
        <taxon>Dikarya</taxon>
        <taxon>Basidiomycota</taxon>
        <taxon>Agaricomycotina</taxon>
        <taxon>Agaricomycetes</taxon>
        <taxon>Agaricomycetidae</taxon>
        <taxon>Agaricales</taxon>
        <taxon>Marasmiineae</taxon>
        <taxon>Mycenaceae</taxon>
        <taxon>Mycena</taxon>
    </lineage>
</organism>
<feature type="region of interest" description="Disordered" evidence="1">
    <location>
        <begin position="78"/>
        <end position="101"/>
    </location>
</feature>
<keyword evidence="3" id="KW-1185">Reference proteome</keyword>
<proteinExistence type="predicted"/>